<gene>
    <name evidence="2" type="ORF">PFLG_02970</name>
</gene>
<organism evidence="2 3">
    <name type="scientific">Plasmodium falciparum RAJ116</name>
    <dbReference type="NCBI Taxonomy" id="580058"/>
    <lineage>
        <taxon>Eukaryota</taxon>
        <taxon>Sar</taxon>
        <taxon>Alveolata</taxon>
        <taxon>Apicomplexa</taxon>
        <taxon>Aconoidasida</taxon>
        <taxon>Haemosporida</taxon>
        <taxon>Plasmodiidae</taxon>
        <taxon>Plasmodium</taxon>
        <taxon>Plasmodium (Laverania)</taxon>
    </lineage>
</organism>
<dbReference type="Proteomes" id="UP000054566">
    <property type="component" value="Unassembled WGS sequence"/>
</dbReference>
<evidence type="ECO:0000313" key="2">
    <source>
        <dbReference type="EMBL" id="KNC38074.1"/>
    </source>
</evidence>
<dbReference type="EMBL" id="GG664866">
    <property type="protein sequence ID" value="KNC38074.1"/>
    <property type="molecule type" value="Genomic_DNA"/>
</dbReference>
<reference evidence="3" key="2">
    <citation type="submission" date="2015-07" db="EMBL/GenBank/DDBJ databases">
        <title>The genome sequence of Plasmodium falciparum RAJ116.</title>
        <authorList>
            <consortium name="The Broad Institute Genome Sequencing Platform"/>
            <person name="Volkman S.K."/>
            <person name="Neafsey D.E."/>
            <person name="Dash A.P."/>
            <person name="Chitnis C.E."/>
            <person name="Hartl D.L."/>
            <person name="Young S.K."/>
            <person name="Kodira C.D."/>
            <person name="Zeng Q."/>
            <person name="Koehrsen M."/>
            <person name="Godfrey P."/>
            <person name="Alvarado L."/>
            <person name="Berlin A."/>
            <person name="Borenstein D."/>
            <person name="Chen Z."/>
            <person name="Engels R."/>
            <person name="Freedman E."/>
            <person name="Gellesch M."/>
            <person name="Goldberg J."/>
            <person name="Griggs A."/>
            <person name="Gujja S."/>
            <person name="Heiman D."/>
            <person name="Hepburn T."/>
            <person name="Howarth C."/>
            <person name="Jen D."/>
            <person name="Larson L."/>
            <person name="Lewis B."/>
            <person name="Mehta T."/>
            <person name="Park D."/>
            <person name="Pearson M."/>
            <person name="Roberts A."/>
            <person name="Saif S."/>
            <person name="Shea T."/>
            <person name="Shenoy N."/>
            <person name="Sisk P."/>
            <person name="Stolte C."/>
            <person name="Sykes S."/>
            <person name="Walk T."/>
            <person name="White J."/>
            <person name="Yandava C."/>
            <person name="Wirth D.F."/>
            <person name="Nusbaum C."/>
            <person name="Birren B."/>
        </authorList>
    </citation>
    <scope>NUCLEOTIDE SEQUENCE [LARGE SCALE GENOMIC DNA]</scope>
    <source>
        <strain evidence="3">RAJ116</strain>
    </source>
</reference>
<accession>A0A0L0D369</accession>
<sequence length="358" mass="43335">MDCLNLIENMKYVDENNVSKDIIFRYIEKLKCVNDIWNVNKIYVIFKTLIKYNIYDMILLKKIENNIININIVDDIKKDYYENIYIIRISYVLYAFYYFLNENINLKVVHNLINILHRKIDYIIYHKDFFNEFILNHIKKYDEQNKKNVTYKKDTPGNDFLKDRDIKVGMNNVRKNISNISNKSNISNVYNISNHMSNNIHDNITQQPLTLQYDTNHSRDMFVRNINFHEIYLSIITLKKLGYNKNEEFIKKLKFLFYFNCINLDNKINDKDLKYITLLFNIFYEDTDLYLLSIVKYVLLENEKKNNMFPETDENKNVCSIHDLSLNHVKHIITTGKRKKKTNIPYMRRNKPKRTKEK</sequence>
<evidence type="ECO:0000313" key="3">
    <source>
        <dbReference type="Proteomes" id="UP000054566"/>
    </source>
</evidence>
<reference evidence="3" key="1">
    <citation type="submission" date="2015-07" db="EMBL/GenBank/DDBJ databases">
        <title>Annotation of Plasmodium falciparum RAJ116.</title>
        <authorList>
            <consortium name="The Broad Institute Genome Sequencing Platform"/>
            <person name="Volkman S.K."/>
            <person name="Neafsey D.E."/>
            <person name="Dash A.P."/>
            <person name="Chitnis C.E."/>
            <person name="Hartl D.L."/>
            <person name="Young S.K."/>
            <person name="Zeng Q."/>
            <person name="Koehrsen M."/>
            <person name="Alvarado L."/>
            <person name="Berlin A."/>
            <person name="Borenstein D."/>
            <person name="Chapman S.B."/>
            <person name="Chen Z."/>
            <person name="Engels R."/>
            <person name="Freedman E."/>
            <person name="Gellesch M."/>
            <person name="Goldberg J."/>
            <person name="Griggs A."/>
            <person name="Gujja S."/>
            <person name="Heilman E.R."/>
            <person name="Heiman D.I."/>
            <person name="Howarth C."/>
            <person name="Jen D."/>
            <person name="Larson L."/>
            <person name="Mehta T."/>
            <person name="Neiman D."/>
            <person name="Park D."/>
            <person name="Pearson M."/>
            <person name="Roberts A."/>
            <person name="Saif S."/>
            <person name="Shea T."/>
            <person name="Shenoy N."/>
            <person name="Sisk P."/>
            <person name="Stolte C."/>
            <person name="Sykes S."/>
            <person name="Walk T."/>
            <person name="White J."/>
            <person name="Yandava C."/>
            <person name="Haas B."/>
            <person name="Henn M.R."/>
            <person name="Nusbaum C."/>
            <person name="Birren B."/>
        </authorList>
    </citation>
    <scope>NUCLEOTIDE SEQUENCE [LARGE SCALE GENOMIC DNA]</scope>
    <source>
        <strain evidence="3">RAJ116</strain>
    </source>
</reference>
<protein>
    <submittedName>
        <fullName evidence="2">Uncharacterized protein</fullName>
    </submittedName>
</protein>
<dbReference type="OrthoDB" id="385235at2759"/>
<proteinExistence type="predicted"/>
<name>A0A0L0D369_PLAFA</name>
<feature type="region of interest" description="Disordered" evidence="1">
    <location>
        <begin position="336"/>
        <end position="358"/>
    </location>
</feature>
<dbReference type="AlphaFoldDB" id="A0A0L0D369"/>
<evidence type="ECO:0000256" key="1">
    <source>
        <dbReference type="SAM" id="MobiDB-lite"/>
    </source>
</evidence>